<keyword evidence="4 5" id="KW-0472">Membrane</keyword>
<feature type="transmembrane region" description="Helical" evidence="5">
    <location>
        <begin position="287"/>
        <end position="305"/>
    </location>
</feature>
<dbReference type="PRINTS" id="PR00252">
    <property type="entry name" value="NRIONCHANNEL"/>
</dbReference>
<feature type="transmembrane region" description="Helical" evidence="5">
    <location>
        <begin position="317"/>
        <end position="335"/>
    </location>
</feature>
<organism evidence="8 9">
    <name type="scientific">Caenorhabditis angaria</name>
    <dbReference type="NCBI Taxonomy" id="860376"/>
    <lineage>
        <taxon>Eukaryota</taxon>
        <taxon>Metazoa</taxon>
        <taxon>Ecdysozoa</taxon>
        <taxon>Nematoda</taxon>
        <taxon>Chromadorea</taxon>
        <taxon>Rhabditida</taxon>
        <taxon>Rhabditina</taxon>
        <taxon>Rhabditomorpha</taxon>
        <taxon>Rhabditoidea</taxon>
        <taxon>Rhabditidae</taxon>
        <taxon>Peloderinae</taxon>
        <taxon>Caenorhabditis</taxon>
    </lineage>
</organism>
<dbReference type="SUPFAM" id="SSF63712">
    <property type="entry name" value="Nicotinic receptor ligand binding domain-like"/>
    <property type="match status" value="1"/>
</dbReference>
<dbReference type="InterPro" id="IPR006201">
    <property type="entry name" value="Neur_channel"/>
</dbReference>
<protein>
    <recommendedName>
        <fullName evidence="10">Neurotransmitter-gated ion-channel ligand-binding domain-containing protein</fullName>
    </recommendedName>
</protein>
<dbReference type="PANTHER" id="PTHR18945">
    <property type="entry name" value="NEUROTRANSMITTER GATED ION CHANNEL"/>
    <property type="match status" value="1"/>
</dbReference>
<feature type="transmembrane region" description="Helical" evidence="5">
    <location>
        <begin position="253"/>
        <end position="275"/>
    </location>
</feature>
<comment type="subcellular location">
    <subcellularLocation>
        <location evidence="1">Membrane</location>
        <topology evidence="1">Multi-pass membrane protein</topology>
    </subcellularLocation>
</comment>
<dbReference type="CDD" id="cd19051">
    <property type="entry name" value="LGIC_TM_cation"/>
    <property type="match status" value="1"/>
</dbReference>
<evidence type="ECO:0000313" key="9">
    <source>
        <dbReference type="Proteomes" id="UP001152747"/>
    </source>
</evidence>
<dbReference type="Pfam" id="PF02932">
    <property type="entry name" value="Neur_chan_memb"/>
    <property type="match status" value="1"/>
</dbReference>
<gene>
    <name evidence="8" type="ORF">CAMP_LOCUS2390</name>
</gene>
<evidence type="ECO:0000256" key="5">
    <source>
        <dbReference type="RuleBase" id="RU000687"/>
    </source>
</evidence>
<dbReference type="InterPro" id="IPR038050">
    <property type="entry name" value="Neuro_actylchol_rec"/>
</dbReference>
<evidence type="ECO:0000259" key="7">
    <source>
        <dbReference type="Pfam" id="PF02932"/>
    </source>
</evidence>
<proteinExistence type="inferred from homology"/>
<accession>A0A9P1I7S2</accession>
<evidence type="ECO:0000256" key="1">
    <source>
        <dbReference type="ARBA" id="ARBA00004141"/>
    </source>
</evidence>
<feature type="domain" description="Neurotransmitter-gated ion-channel transmembrane" evidence="7">
    <location>
        <begin position="258"/>
        <end position="326"/>
    </location>
</feature>
<dbReference type="Pfam" id="PF02931">
    <property type="entry name" value="Neur_chan_LBD"/>
    <property type="match status" value="1"/>
</dbReference>
<name>A0A9P1I7S2_9PELO</name>
<evidence type="ECO:0000256" key="3">
    <source>
        <dbReference type="ARBA" id="ARBA00022989"/>
    </source>
</evidence>
<dbReference type="GO" id="GO:0016020">
    <property type="term" value="C:membrane"/>
    <property type="evidence" value="ECO:0007669"/>
    <property type="project" value="UniProtKB-SubCell"/>
</dbReference>
<sequence>MKESDEFLGDEYVMSKYLQNLTEKVFDKYDAEVSPFSIGEDYQYPELVDLLYDENYTADSSLFIKKWKYSIGVQQLNLIDVDEPKEQMTVIMEIVQSWHDARLEWDIEEYGNISQITTRLDKIWSLPFIAYGASEVVEHRDQNYRTAQIYNQGQVMVHIPLRMTTKCKMLMNDFPFDTQICAIRLGLPLHSSHTFTIKMILPNHLLNSCTLGNSAWDIINVTYGQEMILSDDTMFDHDKLAVIKLHLKRNPMFYMYMIVLPTFIINSISIAGVFLKNAEKMDKLTVGLTHIMTMTFILTLIADRLPKTEKIPLLGKYIIFGLCTMIVAMTFSTYLKKISRFFDVHLEHTRSSFGQKLRRFIGTPLRVICLIIFQAVNLLAGLYLLYRLMCFEYKYTTRKCYEATPTMDIIPEIFANGSYKEL</sequence>
<keyword evidence="9" id="KW-1185">Reference proteome</keyword>
<comment type="similarity">
    <text evidence="5">Belongs to the ligand-gated ion channel (TC 1.A.9) family.</text>
</comment>
<dbReference type="InterPro" id="IPR036719">
    <property type="entry name" value="Neuro-gated_channel_TM_sf"/>
</dbReference>
<evidence type="ECO:0000256" key="4">
    <source>
        <dbReference type="ARBA" id="ARBA00023136"/>
    </source>
</evidence>
<dbReference type="InterPro" id="IPR036734">
    <property type="entry name" value="Neur_chan_lig-bd_sf"/>
</dbReference>
<dbReference type="FunFam" id="2.70.170.10:FF:000027">
    <property type="entry name" value="Ligand-Gated ion Channel"/>
    <property type="match status" value="1"/>
</dbReference>
<keyword evidence="5" id="KW-0406">Ion transport</keyword>
<dbReference type="PROSITE" id="PS00236">
    <property type="entry name" value="NEUROTR_ION_CHANNEL"/>
    <property type="match status" value="1"/>
</dbReference>
<dbReference type="Proteomes" id="UP001152747">
    <property type="component" value="Unassembled WGS sequence"/>
</dbReference>
<reference evidence="8" key="1">
    <citation type="submission" date="2022-11" db="EMBL/GenBank/DDBJ databases">
        <authorList>
            <person name="Kikuchi T."/>
        </authorList>
    </citation>
    <scope>NUCLEOTIDE SEQUENCE</scope>
    <source>
        <strain evidence="8">PS1010</strain>
    </source>
</reference>
<dbReference type="OrthoDB" id="5866477at2759"/>
<keyword evidence="2 5" id="KW-0812">Transmembrane</keyword>
<dbReference type="Gene3D" id="2.70.170.10">
    <property type="entry name" value="Neurotransmitter-gated ion-channel ligand-binding domain"/>
    <property type="match status" value="1"/>
</dbReference>
<comment type="caution">
    <text evidence="8">The sequence shown here is derived from an EMBL/GenBank/DDBJ whole genome shotgun (WGS) entry which is preliminary data.</text>
</comment>
<dbReference type="InterPro" id="IPR006029">
    <property type="entry name" value="Neurotrans-gated_channel_TM"/>
</dbReference>
<dbReference type="CDD" id="cd18989">
    <property type="entry name" value="LGIC_ECD_cation"/>
    <property type="match status" value="1"/>
</dbReference>
<dbReference type="SUPFAM" id="SSF90112">
    <property type="entry name" value="Neurotransmitter-gated ion-channel transmembrane pore"/>
    <property type="match status" value="1"/>
</dbReference>
<dbReference type="InterPro" id="IPR006202">
    <property type="entry name" value="Neur_chan_lig-bd"/>
</dbReference>
<dbReference type="InterPro" id="IPR018000">
    <property type="entry name" value="Neurotransmitter_ion_chnl_CS"/>
</dbReference>
<keyword evidence="5" id="KW-0813">Transport</keyword>
<dbReference type="Gene3D" id="1.20.58.390">
    <property type="entry name" value="Neurotransmitter-gated ion-channel transmembrane domain"/>
    <property type="match status" value="1"/>
</dbReference>
<evidence type="ECO:0000256" key="2">
    <source>
        <dbReference type="ARBA" id="ARBA00022692"/>
    </source>
</evidence>
<dbReference type="GO" id="GO:0004888">
    <property type="term" value="F:transmembrane signaling receptor activity"/>
    <property type="evidence" value="ECO:0007669"/>
    <property type="project" value="InterPro"/>
</dbReference>
<evidence type="ECO:0000313" key="8">
    <source>
        <dbReference type="EMBL" id="CAI5439753.1"/>
    </source>
</evidence>
<keyword evidence="3 5" id="KW-1133">Transmembrane helix</keyword>
<evidence type="ECO:0008006" key="10">
    <source>
        <dbReference type="Google" id="ProtNLM"/>
    </source>
</evidence>
<keyword evidence="5" id="KW-0407">Ion channel</keyword>
<dbReference type="AlphaFoldDB" id="A0A9P1I7S2"/>
<evidence type="ECO:0000259" key="6">
    <source>
        <dbReference type="Pfam" id="PF02931"/>
    </source>
</evidence>
<feature type="transmembrane region" description="Helical" evidence="5">
    <location>
        <begin position="365"/>
        <end position="386"/>
    </location>
</feature>
<dbReference type="EMBL" id="CANHGI010000001">
    <property type="protein sequence ID" value="CAI5439753.1"/>
    <property type="molecule type" value="Genomic_DNA"/>
</dbReference>
<feature type="domain" description="Neurotransmitter-gated ion-channel ligand-binding" evidence="6">
    <location>
        <begin position="71"/>
        <end position="250"/>
    </location>
</feature>
<dbReference type="GO" id="GO:0005230">
    <property type="term" value="F:extracellular ligand-gated monoatomic ion channel activity"/>
    <property type="evidence" value="ECO:0007669"/>
    <property type="project" value="InterPro"/>
</dbReference>